<sequence length="662" mass="72993">MKAESTPKSSNTISDSRSVYSSSPLARNVSDAEAVELSELEHEDEARLWRGPGEIQNEYQKIDEIDAADGTAGTERPRVMRKSMKSAINDWWFTEFCAWTISATALAVVIGTIGVADGNLLHDLPIKITLNSFIAFMTTIMKATVLIPVAEGISQLKWLRFQESGILSDIQTFDEASRGLWGSLKLLFTTRGIHLAKLGAFLAIAGVAVEPFTQQAVTYPRRSVPMEDYNSTVTVAHCYNSYEKSHGSASDYPSLSMKSAIVAGLYDMERDPRYSFQVTATCPTSNCTWDQPYRSLAVCSKCADVTSNLRKTCDTYAGYAPICSYNLPSGFRLDGSKFGNAYMFGTGLEDTINFNNTQPTISSITTIRGHRDQHYNLTGAEANECVLYFCVQEYLAKSESGNYTEDVTATYIPDQVPVLGDDVVIKPPGNDMEYTVDASTWKALRAYFNTFWDGNVAGDQGRAVSENEALLTLYQLDDGGTGLGTSQPGAENETIGLIAKSMTKAIRTQRPVHISAYTKTSPCISKASGIILGLEAYVHVRWHWMILPIMLELLALAFLISTVIKSKDSGVSIWKSSTLPLLHVRLVDDSNQASVDDQNQARLDNRNQAKLLSGDVTTRGSGKLTDLNKWAMNSQVRLQRSNSGHSEFHVQDRRKTMIDSRV</sequence>
<feature type="transmembrane region" description="Helical" evidence="2">
    <location>
        <begin position="195"/>
        <end position="213"/>
    </location>
</feature>
<organism evidence="3 4">
    <name type="scientific">Aplosporella prunicola CBS 121167</name>
    <dbReference type="NCBI Taxonomy" id="1176127"/>
    <lineage>
        <taxon>Eukaryota</taxon>
        <taxon>Fungi</taxon>
        <taxon>Dikarya</taxon>
        <taxon>Ascomycota</taxon>
        <taxon>Pezizomycotina</taxon>
        <taxon>Dothideomycetes</taxon>
        <taxon>Dothideomycetes incertae sedis</taxon>
        <taxon>Botryosphaeriales</taxon>
        <taxon>Aplosporellaceae</taxon>
        <taxon>Aplosporella</taxon>
    </lineage>
</organism>
<dbReference type="EMBL" id="ML995484">
    <property type="protein sequence ID" value="KAF2142326.1"/>
    <property type="molecule type" value="Genomic_DNA"/>
</dbReference>
<feature type="transmembrane region" description="Helical" evidence="2">
    <location>
        <begin position="91"/>
        <end position="116"/>
    </location>
</feature>
<evidence type="ECO:0000256" key="2">
    <source>
        <dbReference type="SAM" id="Phobius"/>
    </source>
</evidence>
<keyword evidence="2" id="KW-1133">Transmembrane helix</keyword>
<feature type="region of interest" description="Disordered" evidence="1">
    <location>
        <begin position="641"/>
        <end position="662"/>
    </location>
</feature>
<protein>
    <submittedName>
        <fullName evidence="3">Uncharacterized protein</fullName>
    </submittedName>
</protein>
<dbReference type="RefSeq" id="XP_033398038.1">
    <property type="nucleotide sequence ID" value="XM_033546173.1"/>
</dbReference>
<dbReference type="Proteomes" id="UP000799438">
    <property type="component" value="Unassembled WGS sequence"/>
</dbReference>
<dbReference type="OrthoDB" id="5376804at2759"/>
<dbReference type="InterPro" id="IPR021514">
    <property type="entry name" value="DUF3176"/>
</dbReference>
<evidence type="ECO:0000313" key="4">
    <source>
        <dbReference type="Proteomes" id="UP000799438"/>
    </source>
</evidence>
<evidence type="ECO:0000256" key="1">
    <source>
        <dbReference type="SAM" id="MobiDB-lite"/>
    </source>
</evidence>
<reference evidence="3" key="1">
    <citation type="journal article" date="2020" name="Stud. Mycol.">
        <title>101 Dothideomycetes genomes: a test case for predicting lifestyles and emergence of pathogens.</title>
        <authorList>
            <person name="Haridas S."/>
            <person name="Albert R."/>
            <person name="Binder M."/>
            <person name="Bloem J."/>
            <person name="Labutti K."/>
            <person name="Salamov A."/>
            <person name="Andreopoulos B."/>
            <person name="Baker S."/>
            <person name="Barry K."/>
            <person name="Bills G."/>
            <person name="Bluhm B."/>
            <person name="Cannon C."/>
            <person name="Castanera R."/>
            <person name="Culley D."/>
            <person name="Daum C."/>
            <person name="Ezra D."/>
            <person name="Gonzalez J."/>
            <person name="Henrissat B."/>
            <person name="Kuo A."/>
            <person name="Liang C."/>
            <person name="Lipzen A."/>
            <person name="Lutzoni F."/>
            <person name="Magnuson J."/>
            <person name="Mondo S."/>
            <person name="Nolan M."/>
            <person name="Ohm R."/>
            <person name="Pangilinan J."/>
            <person name="Park H.-J."/>
            <person name="Ramirez L."/>
            <person name="Alfaro M."/>
            <person name="Sun H."/>
            <person name="Tritt A."/>
            <person name="Yoshinaga Y."/>
            <person name="Zwiers L.-H."/>
            <person name="Turgeon B."/>
            <person name="Goodwin S."/>
            <person name="Spatafora J."/>
            <person name="Crous P."/>
            <person name="Grigoriev I."/>
        </authorList>
    </citation>
    <scope>NUCLEOTIDE SEQUENCE</scope>
    <source>
        <strain evidence="3">CBS 121167</strain>
    </source>
</reference>
<keyword evidence="2" id="KW-0812">Transmembrane</keyword>
<dbReference type="AlphaFoldDB" id="A0A6A6BE21"/>
<dbReference type="GeneID" id="54303679"/>
<evidence type="ECO:0000313" key="3">
    <source>
        <dbReference type="EMBL" id="KAF2142326.1"/>
    </source>
</evidence>
<feature type="compositionally biased region" description="Polar residues" evidence="1">
    <location>
        <begin position="1"/>
        <end position="25"/>
    </location>
</feature>
<keyword evidence="2" id="KW-0472">Membrane</keyword>
<feature type="transmembrane region" description="Helical" evidence="2">
    <location>
        <begin position="542"/>
        <end position="564"/>
    </location>
</feature>
<dbReference type="PANTHER" id="PTHR35394:SF5">
    <property type="entry name" value="DUF3176 DOMAIN-CONTAINING PROTEIN"/>
    <property type="match status" value="1"/>
</dbReference>
<feature type="region of interest" description="Disordered" evidence="1">
    <location>
        <begin position="1"/>
        <end position="28"/>
    </location>
</feature>
<feature type="transmembrane region" description="Helical" evidence="2">
    <location>
        <begin position="128"/>
        <end position="150"/>
    </location>
</feature>
<name>A0A6A6BE21_9PEZI</name>
<accession>A0A6A6BE21</accession>
<proteinExistence type="predicted"/>
<gene>
    <name evidence="3" type="ORF">K452DRAFT_358148</name>
</gene>
<dbReference type="PANTHER" id="PTHR35394">
    <property type="entry name" value="DUF3176 DOMAIN-CONTAINING PROTEIN"/>
    <property type="match status" value="1"/>
</dbReference>
<keyword evidence="4" id="KW-1185">Reference proteome</keyword>
<dbReference type="Pfam" id="PF11374">
    <property type="entry name" value="DUF3176"/>
    <property type="match status" value="1"/>
</dbReference>
<feature type="compositionally biased region" description="Basic and acidic residues" evidence="1">
    <location>
        <begin position="646"/>
        <end position="662"/>
    </location>
</feature>